<dbReference type="STRING" id="929713.NIASO_11285"/>
<dbReference type="SUPFAM" id="SSF51735">
    <property type="entry name" value="NAD(P)-binding Rossmann-fold domains"/>
    <property type="match status" value="1"/>
</dbReference>
<keyword evidence="2 5" id="KW-0560">Oxidoreductase</keyword>
<protein>
    <submittedName>
        <fullName evidence="5">Shikimate 5-dehydrogenase</fullName>
        <ecNumber evidence="5">1.1.1.25</ecNumber>
    </submittedName>
</protein>
<gene>
    <name evidence="5" type="primary">aroE</name>
    <name evidence="5" type="ORF">NIASO_11285</name>
</gene>
<keyword evidence="6" id="KW-1185">Reference proteome</keyword>
<accession>W0EXP5</accession>
<dbReference type="InterPro" id="IPR013708">
    <property type="entry name" value="Shikimate_DH-bd_N"/>
</dbReference>
<evidence type="ECO:0000259" key="4">
    <source>
        <dbReference type="Pfam" id="PF08501"/>
    </source>
</evidence>
<dbReference type="KEGG" id="nso:NIASO_11285"/>
<dbReference type="eggNOG" id="COG0169">
    <property type="taxonomic scope" value="Bacteria"/>
</dbReference>
<dbReference type="InterPro" id="IPR046346">
    <property type="entry name" value="Aminoacid_DH-like_N_sf"/>
</dbReference>
<dbReference type="GO" id="GO:0004764">
    <property type="term" value="F:shikimate 3-dehydrogenase (NADP+) activity"/>
    <property type="evidence" value="ECO:0007669"/>
    <property type="project" value="UniProtKB-EC"/>
</dbReference>
<dbReference type="InterPro" id="IPR036291">
    <property type="entry name" value="NAD(P)-bd_dom_sf"/>
</dbReference>
<organism evidence="5 6">
    <name type="scientific">Niabella soli DSM 19437</name>
    <dbReference type="NCBI Taxonomy" id="929713"/>
    <lineage>
        <taxon>Bacteria</taxon>
        <taxon>Pseudomonadati</taxon>
        <taxon>Bacteroidota</taxon>
        <taxon>Chitinophagia</taxon>
        <taxon>Chitinophagales</taxon>
        <taxon>Chitinophagaceae</taxon>
        <taxon>Niabella</taxon>
    </lineage>
</organism>
<dbReference type="GO" id="GO:0019632">
    <property type="term" value="P:shikimate metabolic process"/>
    <property type="evidence" value="ECO:0007669"/>
    <property type="project" value="TreeGrafter"/>
</dbReference>
<dbReference type="GO" id="GO:0009073">
    <property type="term" value="P:aromatic amino acid family biosynthetic process"/>
    <property type="evidence" value="ECO:0007669"/>
    <property type="project" value="UniProtKB-KW"/>
</dbReference>
<evidence type="ECO:0000256" key="3">
    <source>
        <dbReference type="ARBA" id="ARBA00023141"/>
    </source>
</evidence>
<feature type="domain" description="Shikimate dehydrogenase substrate binding N-terminal" evidence="4">
    <location>
        <begin position="6"/>
        <end position="88"/>
    </location>
</feature>
<evidence type="ECO:0000313" key="5">
    <source>
        <dbReference type="EMBL" id="AHF15585.1"/>
    </source>
</evidence>
<dbReference type="EC" id="1.1.1.25" evidence="5"/>
<evidence type="ECO:0000313" key="6">
    <source>
        <dbReference type="Proteomes" id="UP000003586"/>
    </source>
</evidence>
<proteinExistence type="predicted"/>
<dbReference type="GO" id="GO:0005829">
    <property type="term" value="C:cytosol"/>
    <property type="evidence" value="ECO:0007669"/>
    <property type="project" value="TreeGrafter"/>
</dbReference>
<dbReference type="GO" id="GO:0009423">
    <property type="term" value="P:chorismate biosynthetic process"/>
    <property type="evidence" value="ECO:0007669"/>
    <property type="project" value="TreeGrafter"/>
</dbReference>
<keyword evidence="3" id="KW-0028">Amino-acid biosynthesis</keyword>
<dbReference type="Pfam" id="PF08501">
    <property type="entry name" value="Shikimate_dh_N"/>
    <property type="match status" value="1"/>
</dbReference>
<dbReference type="PANTHER" id="PTHR21089">
    <property type="entry name" value="SHIKIMATE DEHYDROGENASE"/>
    <property type="match status" value="1"/>
</dbReference>
<dbReference type="HOGENOM" id="CLU_044063_4_1_10"/>
<dbReference type="EMBL" id="CP007035">
    <property type="protein sequence ID" value="AHF15585.1"/>
    <property type="molecule type" value="Genomic_DNA"/>
</dbReference>
<dbReference type="Gene3D" id="3.40.50.10860">
    <property type="entry name" value="Leucine Dehydrogenase, chain A, domain 1"/>
    <property type="match status" value="1"/>
</dbReference>
<dbReference type="AlphaFoldDB" id="W0EXP5"/>
<dbReference type="CDD" id="cd01065">
    <property type="entry name" value="NAD_bind_Shikimate_DH"/>
    <property type="match status" value="1"/>
</dbReference>
<keyword evidence="3" id="KW-0057">Aromatic amino acid biosynthesis</keyword>
<evidence type="ECO:0000256" key="2">
    <source>
        <dbReference type="ARBA" id="ARBA00023002"/>
    </source>
</evidence>
<dbReference type="Proteomes" id="UP000003586">
    <property type="component" value="Chromosome"/>
</dbReference>
<dbReference type="RefSeq" id="WP_008585594.1">
    <property type="nucleotide sequence ID" value="NZ_CP007035.1"/>
</dbReference>
<comment type="pathway">
    <text evidence="1">Metabolic intermediate biosynthesis; chorismate biosynthesis; chorismate from D-erythrose 4-phosphate and phosphoenolpyruvate: step 4/7.</text>
</comment>
<dbReference type="InterPro" id="IPR022893">
    <property type="entry name" value="Shikimate_DH_fam"/>
</dbReference>
<reference evidence="5 6" key="1">
    <citation type="submission" date="2013-12" db="EMBL/GenBank/DDBJ databases">
        <authorList>
            <consortium name="DOE Joint Genome Institute"/>
            <person name="Eisen J."/>
            <person name="Huntemann M."/>
            <person name="Han J."/>
            <person name="Chen A."/>
            <person name="Kyrpides N."/>
            <person name="Mavromatis K."/>
            <person name="Markowitz V."/>
            <person name="Palaniappan K."/>
            <person name="Ivanova N."/>
            <person name="Schaumberg A."/>
            <person name="Pati A."/>
            <person name="Liolios K."/>
            <person name="Nordberg H.P."/>
            <person name="Cantor M.N."/>
            <person name="Hua S.X."/>
            <person name="Woyke T."/>
        </authorList>
    </citation>
    <scope>NUCLEOTIDE SEQUENCE [LARGE SCALE GENOMIC DNA]</scope>
    <source>
        <strain evidence="6">DSM 19437</strain>
    </source>
</reference>
<dbReference type="GO" id="GO:0050661">
    <property type="term" value="F:NADP binding"/>
    <property type="evidence" value="ECO:0007669"/>
    <property type="project" value="TreeGrafter"/>
</dbReference>
<sequence length="244" mass="27297">MQLYGLIGFPLSQSFSKKFFTDKFEREGIADCRYELFEIPAIGHLADILSAYPELQGFNVTIPYKQEVLRFLDEVDSEAAAIGACNCIKITAGRLKGYNTDAAAFETTLLQQLQAHHTHALILGTGGAARAVKYVLNKLGITYKYVSRSPKEGVLTYNDLTPEVMNTYTLIINSTPLGSFPKTEGKPAIPYDLLTPRHYLYDLVYNPPLTAFLNEGQQRGALVKNGYDMLVGQAEESWRIWNEK</sequence>
<dbReference type="PANTHER" id="PTHR21089:SF1">
    <property type="entry name" value="BIFUNCTIONAL 3-DEHYDROQUINATE DEHYDRATASE_SHIKIMATE DEHYDROGENASE, CHLOROPLASTIC"/>
    <property type="match status" value="1"/>
</dbReference>
<evidence type="ECO:0000256" key="1">
    <source>
        <dbReference type="ARBA" id="ARBA00004871"/>
    </source>
</evidence>
<name>W0EXP5_9BACT</name>
<dbReference type="SUPFAM" id="SSF53223">
    <property type="entry name" value="Aminoacid dehydrogenase-like, N-terminal domain"/>
    <property type="match status" value="1"/>
</dbReference>
<dbReference type="Gene3D" id="3.40.50.720">
    <property type="entry name" value="NAD(P)-binding Rossmann-like Domain"/>
    <property type="match status" value="1"/>
</dbReference>
<dbReference type="OrthoDB" id="9792692at2"/>